<evidence type="ECO:0000256" key="6">
    <source>
        <dbReference type="ARBA" id="ARBA00022968"/>
    </source>
</evidence>
<keyword evidence="11" id="KW-1185">Reference proteome</keyword>
<organism evidence="10 11">
    <name type="scientific">Linnemannia elongata AG-77</name>
    <dbReference type="NCBI Taxonomy" id="1314771"/>
    <lineage>
        <taxon>Eukaryota</taxon>
        <taxon>Fungi</taxon>
        <taxon>Fungi incertae sedis</taxon>
        <taxon>Mucoromycota</taxon>
        <taxon>Mortierellomycotina</taxon>
        <taxon>Mortierellomycetes</taxon>
        <taxon>Mortierellales</taxon>
        <taxon>Mortierellaceae</taxon>
        <taxon>Linnemannia</taxon>
    </lineage>
</organism>
<dbReference type="SUPFAM" id="SSF53448">
    <property type="entry name" value="Nucleotide-diphospho-sugar transferases"/>
    <property type="match status" value="1"/>
</dbReference>
<evidence type="ECO:0000256" key="2">
    <source>
        <dbReference type="ARBA" id="ARBA00009105"/>
    </source>
</evidence>
<dbReference type="GO" id="GO:0005794">
    <property type="term" value="C:Golgi apparatus"/>
    <property type="evidence" value="ECO:0007669"/>
    <property type="project" value="TreeGrafter"/>
</dbReference>
<evidence type="ECO:0000256" key="7">
    <source>
        <dbReference type="ARBA" id="ARBA00022989"/>
    </source>
</evidence>
<dbReference type="GO" id="GO:0000033">
    <property type="term" value="F:alpha-1,3-mannosyltransferase activity"/>
    <property type="evidence" value="ECO:0007669"/>
    <property type="project" value="TreeGrafter"/>
</dbReference>
<dbReference type="GO" id="GO:0016020">
    <property type="term" value="C:membrane"/>
    <property type="evidence" value="ECO:0007669"/>
    <property type="project" value="UniProtKB-SubCell"/>
</dbReference>
<dbReference type="InterPro" id="IPR029044">
    <property type="entry name" value="Nucleotide-diphossugar_trans"/>
</dbReference>
<keyword evidence="4 10" id="KW-0808">Transferase</keyword>
<dbReference type="PANTHER" id="PTHR31392:SF1">
    <property type="entry name" value="ALPHA-1,3-MANNOSYLTRANSFERASE MNN1-RELATED"/>
    <property type="match status" value="1"/>
</dbReference>
<comment type="subcellular location">
    <subcellularLocation>
        <location evidence="1">Membrane</location>
        <topology evidence="1">Single-pass type II membrane protein</topology>
    </subcellularLocation>
</comment>
<keyword evidence="9" id="KW-0325">Glycoprotein</keyword>
<keyword evidence="5" id="KW-0812">Transmembrane</keyword>
<dbReference type="PANTHER" id="PTHR31392">
    <property type="entry name" value="ALPHA-1,3-MANNOSYLTRANSFERASE MNN1-RELATED"/>
    <property type="match status" value="1"/>
</dbReference>
<gene>
    <name evidence="10" type="ORF">K457DRAFT_902752</name>
</gene>
<evidence type="ECO:0000256" key="9">
    <source>
        <dbReference type="ARBA" id="ARBA00023180"/>
    </source>
</evidence>
<accession>A0A197JH17</accession>
<keyword evidence="7" id="KW-1133">Transmembrane helix</keyword>
<dbReference type="GO" id="GO:0006493">
    <property type="term" value="P:protein O-linked glycosylation"/>
    <property type="evidence" value="ECO:0007669"/>
    <property type="project" value="TreeGrafter"/>
</dbReference>
<dbReference type="Pfam" id="PF11051">
    <property type="entry name" value="Mannosyl_trans3"/>
    <property type="match status" value="1"/>
</dbReference>
<evidence type="ECO:0000256" key="4">
    <source>
        <dbReference type="ARBA" id="ARBA00022679"/>
    </source>
</evidence>
<evidence type="ECO:0000313" key="11">
    <source>
        <dbReference type="Proteomes" id="UP000078512"/>
    </source>
</evidence>
<dbReference type="EMBL" id="KV442097">
    <property type="protein sequence ID" value="OAQ24288.1"/>
    <property type="molecule type" value="Genomic_DNA"/>
</dbReference>
<comment type="similarity">
    <text evidence="2">Belongs to the MNN1/MNT family.</text>
</comment>
<evidence type="ECO:0000256" key="1">
    <source>
        <dbReference type="ARBA" id="ARBA00004606"/>
    </source>
</evidence>
<dbReference type="OrthoDB" id="430354at2759"/>
<sequence length="146" mass="16890">MKNDIEVLDIIYHLGNGYLKLKDWAIKPYAILGSKFEEAIFIDADSYFLRTPEVLFDDPGYLATGGLFFYDRTITPGWRKGPEWIRANIPFMSNIPQASRSFRGTTSHEHKSGVVVIRRLPALISVCKMNSFWERYLSVYQTNVLY</sequence>
<dbReference type="InterPro" id="IPR022751">
    <property type="entry name" value="Alpha_mannosyltransferase"/>
</dbReference>
<dbReference type="Proteomes" id="UP000078512">
    <property type="component" value="Unassembled WGS sequence"/>
</dbReference>
<keyword evidence="3" id="KW-0328">Glycosyltransferase</keyword>
<keyword evidence="8" id="KW-0472">Membrane</keyword>
<evidence type="ECO:0000256" key="3">
    <source>
        <dbReference type="ARBA" id="ARBA00022676"/>
    </source>
</evidence>
<dbReference type="AlphaFoldDB" id="A0A197JH17"/>
<dbReference type="STRING" id="1314771.A0A197JH17"/>
<evidence type="ECO:0000313" key="10">
    <source>
        <dbReference type="EMBL" id="OAQ24288.1"/>
    </source>
</evidence>
<keyword evidence="6" id="KW-0735">Signal-anchor</keyword>
<proteinExistence type="inferred from homology"/>
<evidence type="ECO:0000256" key="8">
    <source>
        <dbReference type="ARBA" id="ARBA00023136"/>
    </source>
</evidence>
<reference evidence="10 11" key="1">
    <citation type="submission" date="2016-05" db="EMBL/GenBank/DDBJ databases">
        <title>Genome sequencing reveals origins of a unique bacterial endosymbiosis in the earliest lineages of terrestrial Fungi.</title>
        <authorList>
            <consortium name="DOE Joint Genome Institute"/>
            <person name="Uehling J."/>
            <person name="Gryganskyi A."/>
            <person name="Hameed K."/>
            <person name="Tschaplinski T."/>
            <person name="Misztal P."/>
            <person name="Wu S."/>
            <person name="Desiro A."/>
            <person name="Vande Pol N."/>
            <person name="Du Z.-Y."/>
            <person name="Zienkiewicz A."/>
            <person name="Zienkiewicz K."/>
            <person name="Morin E."/>
            <person name="Tisserant E."/>
            <person name="Splivallo R."/>
            <person name="Hainaut M."/>
            <person name="Henrissat B."/>
            <person name="Ohm R."/>
            <person name="Kuo A."/>
            <person name="Yan J."/>
            <person name="Lipzen A."/>
            <person name="Nolan M."/>
            <person name="Labutti K."/>
            <person name="Barry K."/>
            <person name="Goldstein A."/>
            <person name="Labbe J."/>
            <person name="Schadt C."/>
            <person name="Tuskan G."/>
            <person name="Grigoriev I."/>
            <person name="Martin F."/>
            <person name="Vilgalys R."/>
            <person name="Bonito G."/>
        </authorList>
    </citation>
    <scope>NUCLEOTIDE SEQUENCE [LARGE SCALE GENOMIC DNA]</scope>
    <source>
        <strain evidence="10 11">AG-77</strain>
    </source>
</reference>
<name>A0A197JH17_9FUNG</name>
<evidence type="ECO:0000256" key="5">
    <source>
        <dbReference type="ARBA" id="ARBA00022692"/>
    </source>
</evidence>
<protein>
    <submittedName>
        <fullName evidence="10">Glycosyltransferase family 71 protein</fullName>
    </submittedName>
</protein>